<comment type="similarity">
    <text evidence="1">Belongs to the glutaredoxin family.</text>
</comment>
<organism evidence="2 3">
    <name type="scientific">Decorospora gaudefroyi</name>
    <dbReference type="NCBI Taxonomy" id="184978"/>
    <lineage>
        <taxon>Eukaryota</taxon>
        <taxon>Fungi</taxon>
        <taxon>Dikarya</taxon>
        <taxon>Ascomycota</taxon>
        <taxon>Pezizomycotina</taxon>
        <taxon>Dothideomycetes</taxon>
        <taxon>Pleosporomycetidae</taxon>
        <taxon>Pleosporales</taxon>
        <taxon>Pleosporineae</taxon>
        <taxon>Pleosporaceae</taxon>
        <taxon>Decorospora</taxon>
    </lineage>
</organism>
<keyword evidence="3" id="KW-1185">Reference proteome</keyword>
<evidence type="ECO:0000256" key="1">
    <source>
        <dbReference type="RuleBase" id="RU363082"/>
    </source>
</evidence>
<proteinExistence type="inferred from homology"/>
<dbReference type="AlphaFoldDB" id="A0A6A5K2H4"/>
<dbReference type="SUPFAM" id="SSF52833">
    <property type="entry name" value="Thioredoxin-like"/>
    <property type="match status" value="1"/>
</dbReference>
<evidence type="ECO:0000313" key="2">
    <source>
        <dbReference type="EMBL" id="KAF1828757.1"/>
    </source>
</evidence>
<evidence type="ECO:0000313" key="3">
    <source>
        <dbReference type="Proteomes" id="UP000800040"/>
    </source>
</evidence>
<dbReference type="OrthoDB" id="429967at2759"/>
<name>A0A6A5K2H4_9PLEO</name>
<reference evidence="2" key="1">
    <citation type="submission" date="2020-01" db="EMBL/GenBank/DDBJ databases">
        <authorList>
            <consortium name="DOE Joint Genome Institute"/>
            <person name="Haridas S."/>
            <person name="Albert R."/>
            <person name="Binder M."/>
            <person name="Bloem J."/>
            <person name="Labutti K."/>
            <person name="Salamov A."/>
            <person name="Andreopoulos B."/>
            <person name="Baker S.E."/>
            <person name="Barry K."/>
            <person name="Bills G."/>
            <person name="Bluhm B.H."/>
            <person name="Cannon C."/>
            <person name="Castanera R."/>
            <person name="Culley D.E."/>
            <person name="Daum C."/>
            <person name="Ezra D."/>
            <person name="Gonzalez J.B."/>
            <person name="Henrissat B."/>
            <person name="Kuo A."/>
            <person name="Liang C."/>
            <person name="Lipzen A."/>
            <person name="Lutzoni F."/>
            <person name="Magnuson J."/>
            <person name="Mondo S."/>
            <person name="Nolan M."/>
            <person name="Ohm R."/>
            <person name="Pangilinan J."/>
            <person name="Park H.-J."/>
            <person name="Ramirez L."/>
            <person name="Alfaro M."/>
            <person name="Sun H."/>
            <person name="Tritt A."/>
            <person name="Yoshinaga Y."/>
            <person name="Zwiers L.-H."/>
            <person name="Turgeon B.G."/>
            <person name="Goodwin S.B."/>
            <person name="Spatafora J.W."/>
            <person name="Crous P.W."/>
            <person name="Grigoriev I.V."/>
        </authorList>
    </citation>
    <scope>NUCLEOTIDE SEQUENCE</scope>
    <source>
        <strain evidence="2">P77</strain>
    </source>
</reference>
<dbReference type="InterPro" id="IPR052565">
    <property type="entry name" value="Glutaredoxin-like_YDR286C"/>
</dbReference>
<dbReference type="Gene3D" id="3.40.30.10">
    <property type="entry name" value="Glutaredoxin"/>
    <property type="match status" value="1"/>
</dbReference>
<dbReference type="EMBL" id="ML975500">
    <property type="protein sequence ID" value="KAF1828757.1"/>
    <property type="molecule type" value="Genomic_DNA"/>
</dbReference>
<dbReference type="Pfam" id="PF05768">
    <property type="entry name" value="Glrx-like"/>
    <property type="match status" value="1"/>
</dbReference>
<dbReference type="PANTHER" id="PTHR33558:SF1">
    <property type="entry name" value="GLUTAREDOXIN-LIKE PROTEIN C5ORF63 HOMOLOG"/>
    <property type="match status" value="1"/>
</dbReference>
<protein>
    <recommendedName>
        <fullName evidence="1">Glutaredoxin-like protein</fullName>
    </recommendedName>
</protein>
<dbReference type="InterPro" id="IPR036249">
    <property type="entry name" value="Thioredoxin-like_sf"/>
</dbReference>
<dbReference type="InterPro" id="IPR008554">
    <property type="entry name" value="Glutaredoxin-like"/>
</dbReference>
<keyword evidence="1" id="KW-0813">Transport</keyword>
<accession>A0A6A5K2H4</accession>
<gene>
    <name evidence="2" type="ORF">BDW02DRAFT_574605</name>
</gene>
<sequence>MFRATAKRLHCRITFFTRTPCPLCDNAKAVVQSVNAKRPLDYHQVNVMEPGQEKWKAVYEFDTPVIHIDRAEAASTSTSSLKLMHRFNEADVMALMDKAEREAEDRTKS</sequence>
<dbReference type="Proteomes" id="UP000800040">
    <property type="component" value="Unassembled WGS sequence"/>
</dbReference>
<keyword evidence="1" id="KW-0249">Electron transport</keyword>
<dbReference type="PANTHER" id="PTHR33558">
    <property type="entry name" value="GLUTAREDOXIN-LIKE PROTEIN C5ORF63 HOMOLOG"/>
    <property type="match status" value="1"/>
</dbReference>